<evidence type="ECO:0000313" key="2">
    <source>
        <dbReference type="EMBL" id="EPJ42834.1"/>
    </source>
</evidence>
<proteinExistence type="predicted"/>
<organism evidence="2 3">
    <name type="scientific">Streptomyces afghaniensis 772</name>
    <dbReference type="NCBI Taxonomy" id="1283301"/>
    <lineage>
        <taxon>Bacteria</taxon>
        <taxon>Bacillati</taxon>
        <taxon>Actinomycetota</taxon>
        <taxon>Actinomycetes</taxon>
        <taxon>Kitasatosporales</taxon>
        <taxon>Streptomycetaceae</taxon>
        <taxon>Streptomyces</taxon>
    </lineage>
</organism>
<dbReference type="AlphaFoldDB" id="S4NW79"/>
<feature type="region of interest" description="Disordered" evidence="1">
    <location>
        <begin position="1"/>
        <end position="34"/>
    </location>
</feature>
<accession>S4NW79</accession>
<reference evidence="2 3" key="1">
    <citation type="submission" date="2013-02" db="EMBL/GenBank/DDBJ databases">
        <title>Draft Genome Sequence of Streptomyces afghaniensis, Which Produces Compounds of the Julimycin B-Complex.</title>
        <authorList>
            <person name="Gruening B.A."/>
            <person name="Praeg A."/>
            <person name="Erxleben A."/>
            <person name="Guenther S."/>
            <person name="Fiedler H.-P."/>
            <person name="Goodfellow M."/>
            <person name="Mueller M."/>
        </authorList>
    </citation>
    <scope>NUCLEOTIDE SEQUENCE [LARGE SCALE GENOMIC DNA]</scope>
    <source>
        <strain evidence="2 3">772</strain>
    </source>
</reference>
<gene>
    <name evidence="2" type="ORF">STAFG_0110</name>
</gene>
<evidence type="ECO:0000313" key="3">
    <source>
        <dbReference type="Proteomes" id="UP000015001"/>
    </source>
</evidence>
<evidence type="ECO:0000256" key="1">
    <source>
        <dbReference type="SAM" id="MobiDB-lite"/>
    </source>
</evidence>
<comment type="caution">
    <text evidence="2">The sequence shown here is derived from an EMBL/GenBank/DDBJ whole genome shotgun (WGS) entry which is preliminary data.</text>
</comment>
<dbReference type="HOGENOM" id="CLU_3376217_0_0_11"/>
<sequence length="34" mass="3634">MLQLTRDEQPGSPRVELGTDLVIRASTAPPAGRT</sequence>
<name>S4NW79_9ACTN</name>
<protein>
    <recommendedName>
        <fullName evidence="4">LacI family transcriptional regulator</fullName>
    </recommendedName>
</protein>
<evidence type="ECO:0008006" key="4">
    <source>
        <dbReference type="Google" id="ProtNLM"/>
    </source>
</evidence>
<dbReference type="Proteomes" id="UP000015001">
    <property type="component" value="Unassembled WGS sequence"/>
</dbReference>
<keyword evidence="3" id="KW-1185">Reference proteome</keyword>
<dbReference type="EMBL" id="AOPY01000572">
    <property type="protein sequence ID" value="EPJ42834.1"/>
    <property type="molecule type" value="Genomic_DNA"/>
</dbReference>